<feature type="compositionally biased region" description="Polar residues" evidence="1">
    <location>
        <begin position="7"/>
        <end position="18"/>
    </location>
</feature>
<accession>A0AAJ8BQF0</accession>
<proteinExistence type="predicted"/>
<protein>
    <submittedName>
        <fullName evidence="2">Uncharacterized protein</fullName>
    </submittedName>
</protein>
<gene>
    <name evidence="2" type="ORF">An09g02690</name>
</gene>
<feature type="region of interest" description="Disordered" evidence="1">
    <location>
        <begin position="1"/>
        <end position="81"/>
    </location>
</feature>
<dbReference type="RefSeq" id="XP_059601349.1">
    <property type="nucleotide sequence ID" value="XM_059749679.1"/>
</dbReference>
<dbReference type="AlphaFoldDB" id="A0AAJ8BQF0"/>
<dbReference type="GeneID" id="84591987"/>
<reference evidence="2" key="2">
    <citation type="submission" date="2025-08" db="UniProtKB">
        <authorList>
            <consortium name="RefSeq"/>
        </authorList>
    </citation>
    <scope>IDENTIFICATION</scope>
</reference>
<organism evidence="2">
    <name type="scientific">Aspergillus niger</name>
    <dbReference type="NCBI Taxonomy" id="5061"/>
    <lineage>
        <taxon>Eukaryota</taxon>
        <taxon>Fungi</taxon>
        <taxon>Dikarya</taxon>
        <taxon>Ascomycota</taxon>
        <taxon>Pezizomycotina</taxon>
        <taxon>Eurotiomycetes</taxon>
        <taxon>Eurotiomycetidae</taxon>
        <taxon>Eurotiales</taxon>
        <taxon>Aspergillaceae</taxon>
        <taxon>Aspergillus</taxon>
        <taxon>Aspergillus subgen. Circumdati</taxon>
    </lineage>
</organism>
<evidence type="ECO:0000313" key="2">
    <source>
        <dbReference type="RefSeq" id="XP_059601349.1"/>
    </source>
</evidence>
<dbReference type="KEGG" id="ang:An09g02690"/>
<evidence type="ECO:0000256" key="1">
    <source>
        <dbReference type="SAM" id="MobiDB-lite"/>
    </source>
</evidence>
<sequence length="81" mass="8675">MAAQGVTLLSSEPVNNNLPRRPAKELRCEGANSEPHLIPDMSAHPQSPSKLPQAEDQGVISEPSRTGSCRVSHSKAHDILP</sequence>
<dbReference type="VEuPathDB" id="FungiDB:An09g02690"/>
<reference evidence="2" key="1">
    <citation type="submission" date="2025-02" db="EMBL/GenBank/DDBJ databases">
        <authorList>
            <consortium name="NCBI Genome Project"/>
        </authorList>
    </citation>
    <scope>NUCLEOTIDE SEQUENCE</scope>
</reference>
<name>A0AAJ8BQF0_ASPNG</name>